<dbReference type="GO" id="GO:0044096">
    <property type="term" value="C:type IV pilus"/>
    <property type="evidence" value="ECO:0007669"/>
    <property type="project" value="TreeGrafter"/>
</dbReference>
<dbReference type="OrthoDB" id="115249at2"/>
<dbReference type="InterPro" id="IPR045584">
    <property type="entry name" value="Pilin-like"/>
</dbReference>
<dbReference type="Pfam" id="PF07963">
    <property type="entry name" value="N_methyl"/>
    <property type="match status" value="1"/>
</dbReference>
<keyword evidence="3" id="KW-1133">Transmembrane helix</keyword>
<sequence>MNAQKGFTLIELMIVVAIIGILAAIALPAYQTYVQKSANNACLGEAKSAVNAAIAEQASEGELVNTYAPAACDSDGAGTKTSVGVLEKGKVFDADTTATLTFNPLQRGSSSDVKDTECNAKTGTCELK</sequence>
<dbReference type="PANTHER" id="PTHR30093:SF34">
    <property type="entry name" value="PREPILIN PEPTIDASE-DEPENDENT PROTEIN D"/>
    <property type="match status" value="1"/>
</dbReference>
<protein>
    <recommendedName>
        <fullName evidence="6">Prepilin-type cleavage/methylation domain-containing protein</fullName>
    </recommendedName>
</protein>
<dbReference type="EMBL" id="NEXX01000004">
    <property type="protein sequence ID" value="OUY06564.1"/>
    <property type="molecule type" value="Genomic_DNA"/>
</dbReference>
<dbReference type="PROSITE" id="PS00409">
    <property type="entry name" value="PROKAR_NTER_METHYL"/>
    <property type="match status" value="1"/>
</dbReference>
<proteinExistence type="inferred from homology"/>
<reference evidence="4 5" key="1">
    <citation type="submission" date="2017-05" db="EMBL/GenBank/DDBJ databases">
        <title>Acinetobacter populi ANC 5415 (= PBJ7), whole genome shotgun sequencing project.</title>
        <authorList>
            <person name="Nemec A."/>
            <person name="Radolfova-Krizova L."/>
        </authorList>
    </citation>
    <scope>NUCLEOTIDE SEQUENCE [LARGE SCALE GENOMIC DNA]</scope>
    <source>
        <strain evidence="4 5">PBJ7</strain>
    </source>
</reference>
<dbReference type="Proteomes" id="UP000196536">
    <property type="component" value="Unassembled WGS sequence"/>
</dbReference>
<comment type="caution">
    <text evidence="4">The sequence shown here is derived from an EMBL/GenBank/DDBJ whole genome shotgun (WGS) entry which is preliminary data.</text>
</comment>
<dbReference type="InterPro" id="IPR012902">
    <property type="entry name" value="N_methyl_site"/>
</dbReference>
<name>A0A1Z9YWH4_9GAMM</name>
<dbReference type="RefSeq" id="WP_087620923.1">
    <property type="nucleotide sequence ID" value="NZ_NEXX01000004.1"/>
</dbReference>
<evidence type="ECO:0000256" key="2">
    <source>
        <dbReference type="ARBA" id="ARBA00022481"/>
    </source>
</evidence>
<keyword evidence="5" id="KW-1185">Reference proteome</keyword>
<dbReference type="PANTHER" id="PTHR30093">
    <property type="entry name" value="GENERAL SECRETION PATHWAY PROTEIN G"/>
    <property type="match status" value="1"/>
</dbReference>
<comment type="similarity">
    <text evidence="1">Belongs to the N-Me-Phe pilin family.</text>
</comment>
<gene>
    <name evidence="4" type="ORF">CAP51_11575</name>
</gene>
<accession>A0A1Z9YWH4</accession>
<dbReference type="Gene3D" id="3.30.700.10">
    <property type="entry name" value="Glycoprotein, Type 4 Pilin"/>
    <property type="match status" value="1"/>
</dbReference>
<keyword evidence="3" id="KW-0472">Membrane</keyword>
<feature type="transmembrane region" description="Helical" evidence="3">
    <location>
        <begin position="12"/>
        <end position="30"/>
    </location>
</feature>
<evidence type="ECO:0000256" key="1">
    <source>
        <dbReference type="ARBA" id="ARBA00005233"/>
    </source>
</evidence>
<evidence type="ECO:0000256" key="3">
    <source>
        <dbReference type="SAM" id="Phobius"/>
    </source>
</evidence>
<evidence type="ECO:0008006" key="6">
    <source>
        <dbReference type="Google" id="ProtNLM"/>
    </source>
</evidence>
<dbReference type="SUPFAM" id="SSF54523">
    <property type="entry name" value="Pili subunits"/>
    <property type="match status" value="1"/>
</dbReference>
<dbReference type="GO" id="GO:0043107">
    <property type="term" value="P:type IV pilus-dependent motility"/>
    <property type="evidence" value="ECO:0007669"/>
    <property type="project" value="TreeGrafter"/>
</dbReference>
<keyword evidence="2" id="KW-0488">Methylation</keyword>
<evidence type="ECO:0000313" key="5">
    <source>
        <dbReference type="Proteomes" id="UP000196536"/>
    </source>
</evidence>
<keyword evidence="3" id="KW-0812">Transmembrane</keyword>
<evidence type="ECO:0000313" key="4">
    <source>
        <dbReference type="EMBL" id="OUY06564.1"/>
    </source>
</evidence>
<organism evidence="4 5">
    <name type="scientific">Acinetobacter populi</name>
    <dbReference type="NCBI Taxonomy" id="1582270"/>
    <lineage>
        <taxon>Bacteria</taxon>
        <taxon>Pseudomonadati</taxon>
        <taxon>Pseudomonadota</taxon>
        <taxon>Gammaproteobacteria</taxon>
        <taxon>Moraxellales</taxon>
        <taxon>Moraxellaceae</taxon>
        <taxon>Acinetobacter</taxon>
    </lineage>
</organism>
<dbReference type="AlphaFoldDB" id="A0A1Z9YWH4"/>
<dbReference type="NCBIfam" id="TIGR02532">
    <property type="entry name" value="IV_pilin_GFxxxE"/>
    <property type="match status" value="1"/>
</dbReference>